<sequence length="160" mass="17213">MRTLHRTLTTILTVAIAGQAVAADSALQAIAGRWHTGTLGGIDYYDPATGRWSDTSGTSQILTLKPDGSYEQVGYLSISTGFACTSKLFVEEKGSVKREGKRLTFTPTTSRAWGYSCSPKNAYESKNHIKPWSRDYAGGSGTLTLTDAKDGGVTTWKPVN</sequence>
<dbReference type="AlphaFoldDB" id="A0A841I4D0"/>
<accession>A0A841I4D0</accession>
<dbReference type="RefSeq" id="WP_183988011.1">
    <property type="nucleotide sequence ID" value="NZ_JACHHG010000010.1"/>
</dbReference>
<organism evidence="2 3">
    <name type="scientific">Deinobacterium chartae</name>
    <dbReference type="NCBI Taxonomy" id="521158"/>
    <lineage>
        <taxon>Bacteria</taxon>
        <taxon>Thermotogati</taxon>
        <taxon>Deinococcota</taxon>
        <taxon>Deinococci</taxon>
        <taxon>Deinococcales</taxon>
        <taxon>Deinococcaceae</taxon>
        <taxon>Deinobacterium</taxon>
    </lineage>
</organism>
<keyword evidence="1" id="KW-0732">Signal</keyword>
<gene>
    <name evidence="2" type="ORF">HNR42_002696</name>
</gene>
<dbReference type="Proteomes" id="UP000569951">
    <property type="component" value="Unassembled WGS sequence"/>
</dbReference>
<proteinExistence type="predicted"/>
<keyword evidence="3" id="KW-1185">Reference proteome</keyword>
<evidence type="ECO:0000313" key="2">
    <source>
        <dbReference type="EMBL" id="MBB6099258.1"/>
    </source>
</evidence>
<feature type="chain" id="PRO_5032353207" evidence="1">
    <location>
        <begin position="23"/>
        <end position="160"/>
    </location>
</feature>
<feature type="signal peptide" evidence="1">
    <location>
        <begin position="1"/>
        <end position="22"/>
    </location>
</feature>
<dbReference type="EMBL" id="JACHHG010000010">
    <property type="protein sequence ID" value="MBB6099258.1"/>
    <property type="molecule type" value="Genomic_DNA"/>
</dbReference>
<comment type="caution">
    <text evidence="2">The sequence shown here is derived from an EMBL/GenBank/DDBJ whole genome shotgun (WGS) entry which is preliminary data.</text>
</comment>
<reference evidence="2 3" key="1">
    <citation type="submission" date="2020-08" db="EMBL/GenBank/DDBJ databases">
        <title>Genomic Encyclopedia of Type Strains, Phase IV (KMG-IV): sequencing the most valuable type-strain genomes for metagenomic binning, comparative biology and taxonomic classification.</title>
        <authorList>
            <person name="Goeker M."/>
        </authorList>
    </citation>
    <scope>NUCLEOTIDE SEQUENCE [LARGE SCALE GENOMIC DNA]</scope>
    <source>
        <strain evidence="2 3">DSM 21458</strain>
    </source>
</reference>
<name>A0A841I4D0_9DEIO</name>
<evidence type="ECO:0000256" key="1">
    <source>
        <dbReference type="SAM" id="SignalP"/>
    </source>
</evidence>
<evidence type="ECO:0000313" key="3">
    <source>
        <dbReference type="Proteomes" id="UP000569951"/>
    </source>
</evidence>
<protein>
    <submittedName>
        <fullName evidence="2">Uncharacterized protein</fullName>
    </submittedName>
</protein>